<evidence type="ECO:0000313" key="3">
    <source>
        <dbReference type="EMBL" id="QOY61225.1"/>
    </source>
</evidence>
<evidence type="ECO:0000313" key="4">
    <source>
        <dbReference type="Proteomes" id="UP000593735"/>
    </source>
</evidence>
<dbReference type="AlphaFoldDB" id="A0A7S7M9J0"/>
<dbReference type="RefSeq" id="WP_194372358.1">
    <property type="nucleotide sequence ID" value="NZ_CP063767.1"/>
</dbReference>
<dbReference type="InterPro" id="IPR041100">
    <property type="entry name" value="TQ"/>
</dbReference>
<dbReference type="KEGG" id="tio:INP52_03230"/>
<keyword evidence="4" id="KW-1185">Reference proteome</keyword>
<dbReference type="Pfam" id="PF18202">
    <property type="entry name" value="TQ"/>
    <property type="match status" value="1"/>
</dbReference>
<dbReference type="Gene3D" id="2.60.40.3930">
    <property type="match status" value="1"/>
</dbReference>
<dbReference type="NCBIfam" id="NF033903">
    <property type="entry name" value="VaFE_rpt"/>
    <property type="match status" value="1"/>
</dbReference>
<sequence>MTVAQAPKLATSAADQSDGDKTLDARSGTVVDTVAYEGLTPGVEYTLKGELVSSPDGERIGITGEVTFTPAQADGTVEVTFEVPAGYDGRTLVVFERAYDADGVVATHEEDPDDPAQTVTVAQAPKLATSQKKSKNLPKMGDASMTLGSEVLALSGIALLGLYHRIKE</sequence>
<organism evidence="3 4">
    <name type="scientific">Thermophilibacter immobilis</name>
    <dbReference type="NCBI Taxonomy" id="2779519"/>
    <lineage>
        <taxon>Bacteria</taxon>
        <taxon>Bacillati</taxon>
        <taxon>Actinomycetota</taxon>
        <taxon>Coriobacteriia</taxon>
        <taxon>Coriobacteriales</taxon>
        <taxon>Atopobiaceae</taxon>
        <taxon>Thermophilibacter</taxon>
    </lineage>
</organism>
<evidence type="ECO:0000256" key="1">
    <source>
        <dbReference type="SAM" id="MobiDB-lite"/>
    </source>
</evidence>
<dbReference type="Proteomes" id="UP000593735">
    <property type="component" value="Chromosome"/>
</dbReference>
<reference evidence="3 4" key="1">
    <citation type="submission" date="2020-10" db="EMBL/GenBank/DDBJ databases">
        <title>Olsenella immobilis sp.nov., isolated from the mud in a fermentation cellar used for the production of Chinese strong-flavoured liquor.</title>
        <authorList>
            <person name="Lu L."/>
        </authorList>
    </citation>
    <scope>NUCLEOTIDE SEQUENCE [LARGE SCALE GENOMIC DNA]</scope>
    <source>
        <strain evidence="3 4">LZLJ-2</strain>
    </source>
</reference>
<proteinExistence type="predicted"/>
<protein>
    <submittedName>
        <fullName evidence="3">VaFE repeat-containing surface-anchored protein</fullName>
    </submittedName>
</protein>
<feature type="region of interest" description="Disordered" evidence="1">
    <location>
        <begin position="1"/>
        <end position="26"/>
    </location>
</feature>
<feature type="domain" description="T-Q ester bond containing" evidence="2">
    <location>
        <begin position="7"/>
        <end position="121"/>
    </location>
</feature>
<gene>
    <name evidence="3" type="ORF">INP52_03230</name>
</gene>
<evidence type="ECO:0000259" key="2">
    <source>
        <dbReference type="Pfam" id="PF18202"/>
    </source>
</evidence>
<dbReference type="EMBL" id="CP063767">
    <property type="protein sequence ID" value="QOY61225.1"/>
    <property type="molecule type" value="Genomic_DNA"/>
</dbReference>
<accession>A0A7S7M9J0</accession>
<name>A0A7S7M9J0_9ACTN</name>